<dbReference type="PANTHER" id="PTHR31025">
    <property type="entry name" value="SI:CH211-196P9.1-RELATED"/>
    <property type="match status" value="1"/>
</dbReference>
<keyword evidence="4" id="KW-1185">Reference proteome</keyword>
<evidence type="ECO:0000259" key="2">
    <source>
        <dbReference type="Pfam" id="PF02017"/>
    </source>
</evidence>
<gene>
    <name evidence="3" type="ORF">V5799_021277</name>
</gene>
<dbReference type="GO" id="GO:0006915">
    <property type="term" value="P:apoptotic process"/>
    <property type="evidence" value="ECO:0007669"/>
    <property type="project" value="UniProtKB-KW"/>
</dbReference>
<feature type="domain" description="CIDE-N" evidence="2">
    <location>
        <begin position="51"/>
        <end position="105"/>
    </location>
</feature>
<reference evidence="3 4" key="1">
    <citation type="journal article" date="2023" name="Arcadia Sci">
        <title>De novo assembly of a long-read Amblyomma americanum tick genome.</title>
        <authorList>
            <person name="Chou S."/>
            <person name="Poskanzer K.E."/>
            <person name="Rollins M."/>
            <person name="Thuy-Boun P.S."/>
        </authorList>
    </citation>
    <scope>NUCLEOTIDE SEQUENCE [LARGE SCALE GENOMIC DNA]</scope>
    <source>
        <strain evidence="3">F_SG_1</strain>
        <tissue evidence="3">Salivary glands</tissue>
    </source>
</reference>
<evidence type="ECO:0000313" key="4">
    <source>
        <dbReference type="Proteomes" id="UP001321473"/>
    </source>
</evidence>
<dbReference type="AlphaFoldDB" id="A0AAQ4FNR8"/>
<dbReference type="Pfam" id="PF02017">
    <property type="entry name" value="CIDE-N"/>
    <property type="match status" value="1"/>
</dbReference>
<evidence type="ECO:0000313" key="3">
    <source>
        <dbReference type="EMBL" id="KAK8788949.1"/>
    </source>
</evidence>
<organism evidence="3 4">
    <name type="scientific">Amblyomma americanum</name>
    <name type="common">Lone star tick</name>
    <dbReference type="NCBI Taxonomy" id="6943"/>
    <lineage>
        <taxon>Eukaryota</taxon>
        <taxon>Metazoa</taxon>
        <taxon>Ecdysozoa</taxon>
        <taxon>Arthropoda</taxon>
        <taxon>Chelicerata</taxon>
        <taxon>Arachnida</taxon>
        <taxon>Acari</taxon>
        <taxon>Parasitiformes</taxon>
        <taxon>Ixodida</taxon>
        <taxon>Ixodoidea</taxon>
        <taxon>Ixodidae</taxon>
        <taxon>Amblyomminae</taxon>
        <taxon>Amblyomma</taxon>
    </lineage>
</organism>
<name>A0AAQ4FNR8_AMBAM</name>
<dbReference type="Gene3D" id="3.10.20.10">
    <property type="match status" value="1"/>
</dbReference>
<dbReference type="PANTHER" id="PTHR31025:SF22">
    <property type="entry name" value="IP13529P"/>
    <property type="match status" value="1"/>
</dbReference>
<protein>
    <recommendedName>
        <fullName evidence="2">CIDE-N domain-containing protein</fullName>
    </recommendedName>
</protein>
<accession>A0AAQ4FNR8</accession>
<proteinExistence type="predicted"/>
<dbReference type="EMBL" id="JARKHS020000322">
    <property type="protein sequence ID" value="KAK8788949.1"/>
    <property type="molecule type" value="Genomic_DNA"/>
</dbReference>
<dbReference type="InterPro" id="IPR003508">
    <property type="entry name" value="CIDE-N_dom"/>
</dbReference>
<dbReference type="Proteomes" id="UP001321473">
    <property type="component" value="Unassembled WGS sequence"/>
</dbReference>
<keyword evidence="1" id="KW-0053">Apoptosis</keyword>
<comment type="caution">
    <text evidence="3">The sequence shown here is derived from an EMBL/GenBank/DDBJ whole genome shotgun (WGS) entry which is preliminary data.</text>
</comment>
<evidence type="ECO:0000256" key="1">
    <source>
        <dbReference type="ARBA" id="ARBA00022703"/>
    </source>
</evidence>
<sequence>MSFTRLVSDIAALQLLRPIIVSSAEPVRTALAFAGRTFNIFRMETTSTPFVKIWSVDHRIKKMACATSLKEVKEQACQKGVCTSVNAKVFLTDGSELEESMFEELVNELPPQERIFVVGAAAPSTEPGLRVTDRHGVRETDCPTTAQHHDSCTFVLDTKYLSKSLQEHLDADTLPLPLQGRRELVRVAVEQMMKWTCHPRRDFTRKVAKDLVKKFPGSLKDVALDGQVLGNGYNLLFQQIENRVENLRRGQSGSLPKNGGLEIRKSCSYGCQNGQHLLEAETTETLGAEIDFLKTEGQKALRDIDVPRAMRCMDRTYALQRKFINSHKSSLLMSQVKEQWPLLFHRPFFYKHCDSLLGKDVQATFRANVCSYAPLLMKSLEKSSSRDIKYLLIEAQYASKKNEAACEAALMPLLAAYFKDCSSTLYHVFEEGTDITSQLPELPSTPVVVAVGGIHRQQCYVYCQQEVLIASPTDFSEATCLMFLAHCVFNVKHASAAATTMEFLQRQIFELNHIRDRKRRGGRWSRTSVHSKVLKLEQMLRTTAHAE</sequence>